<name>A0A919UF49_9ACTN</name>
<feature type="region of interest" description="Disordered" evidence="1">
    <location>
        <begin position="290"/>
        <end position="309"/>
    </location>
</feature>
<gene>
    <name evidence="2" type="ORF">Dsi01nite_073260</name>
</gene>
<evidence type="ECO:0000313" key="3">
    <source>
        <dbReference type="Proteomes" id="UP000660611"/>
    </source>
</evidence>
<comment type="caution">
    <text evidence="2">The sequence shown here is derived from an EMBL/GenBank/DDBJ whole genome shotgun (WGS) entry which is preliminary data.</text>
</comment>
<protein>
    <submittedName>
        <fullName evidence="2">Uncharacterized protein</fullName>
    </submittedName>
</protein>
<proteinExistence type="predicted"/>
<keyword evidence="3" id="KW-1185">Reference proteome</keyword>
<accession>A0A919UF49</accession>
<organism evidence="2 3">
    <name type="scientific">Dactylosporangium siamense</name>
    <dbReference type="NCBI Taxonomy" id="685454"/>
    <lineage>
        <taxon>Bacteria</taxon>
        <taxon>Bacillati</taxon>
        <taxon>Actinomycetota</taxon>
        <taxon>Actinomycetes</taxon>
        <taxon>Micromonosporales</taxon>
        <taxon>Micromonosporaceae</taxon>
        <taxon>Dactylosporangium</taxon>
    </lineage>
</organism>
<evidence type="ECO:0000313" key="2">
    <source>
        <dbReference type="EMBL" id="GIG49285.1"/>
    </source>
</evidence>
<feature type="region of interest" description="Disordered" evidence="1">
    <location>
        <begin position="315"/>
        <end position="337"/>
    </location>
</feature>
<reference evidence="2" key="1">
    <citation type="submission" date="2021-01" db="EMBL/GenBank/DDBJ databases">
        <title>Whole genome shotgun sequence of Dactylosporangium siamense NBRC 106093.</title>
        <authorList>
            <person name="Komaki H."/>
            <person name="Tamura T."/>
        </authorList>
    </citation>
    <scope>NUCLEOTIDE SEQUENCE</scope>
    <source>
        <strain evidence="2">NBRC 106093</strain>
    </source>
</reference>
<dbReference type="Proteomes" id="UP000660611">
    <property type="component" value="Unassembled WGS sequence"/>
</dbReference>
<feature type="region of interest" description="Disordered" evidence="1">
    <location>
        <begin position="170"/>
        <end position="195"/>
    </location>
</feature>
<dbReference type="RefSeq" id="WP_203850975.1">
    <property type="nucleotide sequence ID" value="NZ_BAAAVW010000001.1"/>
</dbReference>
<dbReference type="EMBL" id="BONQ01000115">
    <property type="protein sequence ID" value="GIG49285.1"/>
    <property type="molecule type" value="Genomic_DNA"/>
</dbReference>
<evidence type="ECO:0000256" key="1">
    <source>
        <dbReference type="SAM" id="MobiDB-lite"/>
    </source>
</evidence>
<sequence length="389" mass="41340">MAESYRRWRLPELWEMVAADDAADAHLHLATLRRQQTALETQRDRLRVLRDQLAEAWPPEKSEAAKMFIQRLNDMIEALTVTALGAAEVRGGADLVTDAINRAREQLAPLVERYAKAQSLPDPRIGRQAQKMLDQEARRVLMAADVTVRDATSKFTVALPGYARISLQTDVPPATGGNNPTGGTAGNSGTKSGAARQIEFSPPRFDSPAPVFDDVVGDEVVLAEGQLGTNSIGSRIGDLGAVQAGGVSPLGYQESIGGIGRVLGVRPSSATNVTGTDEVVRGVGAGAMRGTPGSVIGGPPMASSGSAARGRLTQTPLATPRPAPSTGRPIAGASGYQDRSFEEYVSRRRERRNEHGEQWTVNQGVRPLLEALQPARAHDPGPGVIGLDR</sequence>
<dbReference type="AlphaFoldDB" id="A0A919UF49"/>